<dbReference type="Proteomes" id="UP000199306">
    <property type="component" value="Unassembled WGS sequence"/>
</dbReference>
<reference evidence="2 3" key="1">
    <citation type="submission" date="2016-10" db="EMBL/GenBank/DDBJ databases">
        <authorList>
            <person name="de Groot N.N."/>
        </authorList>
    </citation>
    <scope>NUCLEOTIDE SEQUENCE [LARGE SCALE GENOMIC DNA]</scope>
    <source>
        <strain evidence="3">E92,LMG 26720,CCM 7988</strain>
    </source>
</reference>
<gene>
    <name evidence="2" type="ORF">SAMN04515674_101615</name>
</gene>
<dbReference type="RefSeq" id="WP_092011864.1">
    <property type="nucleotide sequence ID" value="NZ_FOXH01000001.1"/>
</dbReference>
<dbReference type="AlphaFoldDB" id="A0A1I5N721"/>
<dbReference type="STRING" id="1079859.SAMN04515674_101615"/>
<dbReference type="Pfam" id="PF14065">
    <property type="entry name" value="Pvc16_N"/>
    <property type="match status" value="1"/>
</dbReference>
<evidence type="ECO:0000313" key="2">
    <source>
        <dbReference type="EMBL" id="SFP17096.1"/>
    </source>
</evidence>
<accession>A0A1I5N721</accession>
<organism evidence="2 3">
    <name type="scientific">Pseudarcicella hirudinis</name>
    <dbReference type="NCBI Taxonomy" id="1079859"/>
    <lineage>
        <taxon>Bacteria</taxon>
        <taxon>Pseudomonadati</taxon>
        <taxon>Bacteroidota</taxon>
        <taxon>Cytophagia</taxon>
        <taxon>Cytophagales</taxon>
        <taxon>Flectobacillaceae</taxon>
        <taxon>Pseudarcicella</taxon>
    </lineage>
</organism>
<proteinExistence type="predicted"/>
<protein>
    <recommendedName>
        <fullName evidence="1">Pvc16 N-terminal domain-containing protein</fullName>
    </recommendedName>
</protein>
<evidence type="ECO:0000313" key="3">
    <source>
        <dbReference type="Proteomes" id="UP000199306"/>
    </source>
</evidence>
<dbReference type="EMBL" id="FOXH01000001">
    <property type="protein sequence ID" value="SFP17096.1"/>
    <property type="molecule type" value="Genomic_DNA"/>
</dbReference>
<keyword evidence="3" id="KW-1185">Reference proteome</keyword>
<name>A0A1I5N721_9BACT</name>
<feature type="domain" description="Pvc16 N-terminal" evidence="1">
    <location>
        <begin position="20"/>
        <end position="197"/>
    </location>
</feature>
<evidence type="ECO:0000259" key="1">
    <source>
        <dbReference type="Pfam" id="PF14065"/>
    </source>
</evidence>
<sequence>MILHAAKVIVNELNIHFTITLTDALSAVPPTQEDTVELGNIALAEGNGGNVNANLQNKIIVTVVNLREDKVLKNTAHQKVDLANMRTDYFNPSLFVNTFLLFSATSSDYSKSISEISRVIRFFQFRNIFTHNNTDLTIATKVPLYDRMTEFKLIMDLYSPSFEELNHLWGTLGGKQYPSVLYMMRMLELKHVPPTYEGGGVIQEVQRNYNPLTKYQDPF</sequence>
<dbReference type="InterPro" id="IPR025351">
    <property type="entry name" value="Pvc16_N"/>
</dbReference>
<dbReference type="OrthoDB" id="7560784at2"/>